<evidence type="ECO:0000256" key="7">
    <source>
        <dbReference type="ARBA" id="ARBA00022574"/>
    </source>
</evidence>
<evidence type="ECO:0000313" key="12">
    <source>
        <dbReference type="Proteomes" id="UP000467840"/>
    </source>
</evidence>
<keyword evidence="12" id="KW-1185">Reference proteome</keyword>
<comment type="caution">
    <text evidence="11">The sequence shown here is derived from an EMBL/GenBank/DDBJ whole genome shotgun (WGS) entry which is preliminary data.</text>
</comment>
<accession>A0A6A6MB48</accession>
<sequence length="129" mass="14579">MVMEMSCSLYAVIMRGACGFIMQGILSSNTAQSASVAEIWLWQVGSWKAVGRLQSHSLTVTQMEFSHDNSMLLAVSRDRQFSIFTIQRTGVDEVGYQLLARQEAHKRIIWSCSWNPFGHEFATGSRTRQ</sequence>
<dbReference type="InterPro" id="IPR037289">
    <property type="entry name" value="Elp2"/>
</dbReference>
<dbReference type="SMART" id="SM00320">
    <property type="entry name" value="WD40"/>
    <property type="match status" value="2"/>
</dbReference>
<proteinExistence type="inferred from homology"/>
<dbReference type="SUPFAM" id="SSF50978">
    <property type="entry name" value="WD40 repeat-like"/>
    <property type="match status" value="1"/>
</dbReference>
<dbReference type="PANTHER" id="PTHR44111">
    <property type="entry name" value="ELONGATOR COMPLEX PROTEIN 2"/>
    <property type="match status" value="1"/>
</dbReference>
<evidence type="ECO:0000256" key="1">
    <source>
        <dbReference type="ARBA" id="ARBA00004123"/>
    </source>
</evidence>
<keyword evidence="8" id="KW-0819">tRNA processing</keyword>
<dbReference type="Pfam" id="PF00400">
    <property type="entry name" value="WD40"/>
    <property type="match status" value="2"/>
</dbReference>
<reference evidence="11 12" key="1">
    <citation type="journal article" date="2020" name="Mol. Plant">
        <title>The Chromosome-Based Rubber Tree Genome Provides New Insights into Spurge Genome Evolution and Rubber Biosynthesis.</title>
        <authorList>
            <person name="Liu J."/>
            <person name="Shi C."/>
            <person name="Shi C.C."/>
            <person name="Li W."/>
            <person name="Zhang Q.J."/>
            <person name="Zhang Y."/>
            <person name="Li K."/>
            <person name="Lu H.F."/>
            <person name="Shi C."/>
            <person name="Zhu S.T."/>
            <person name="Xiao Z.Y."/>
            <person name="Nan H."/>
            <person name="Yue Y."/>
            <person name="Zhu X.G."/>
            <person name="Wu Y."/>
            <person name="Hong X.N."/>
            <person name="Fan G.Y."/>
            <person name="Tong Y."/>
            <person name="Zhang D."/>
            <person name="Mao C.L."/>
            <person name="Liu Y.L."/>
            <person name="Hao S.J."/>
            <person name="Liu W.Q."/>
            <person name="Lv M.Q."/>
            <person name="Zhang H.B."/>
            <person name="Liu Y."/>
            <person name="Hu-Tang G.R."/>
            <person name="Wang J.P."/>
            <person name="Wang J.H."/>
            <person name="Sun Y.H."/>
            <person name="Ni S.B."/>
            <person name="Chen W.B."/>
            <person name="Zhang X.C."/>
            <person name="Jiao Y.N."/>
            <person name="Eichler E.E."/>
            <person name="Li G.H."/>
            <person name="Liu X."/>
            <person name="Gao L.Z."/>
        </authorList>
    </citation>
    <scope>NUCLEOTIDE SEQUENCE [LARGE SCALE GENOMIC DNA]</scope>
    <source>
        <strain evidence="12">cv. GT1</strain>
        <tissue evidence="11">Leaf</tissue>
    </source>
</reference>
<keyword evidence="10" id="KW-0539">Nucleus</keyword>
<dbReference type="PANTHER" id="PTHR44111:SF1">
    <property type="entry name" value="ELONGATOR COMPLEX PROTEIN 2"/>
    <property type="match status" value="1"/>
</dbReference>
<evidence type="ECO:0000256" key="10">
    <source>
        <dbReference type="ARBA" id="ARBA00023242"/>
    </source>
</evidence>
<evidence type="ECO:0000256" key="4">
    <source>
        <dbReference type="ARBA" id="ARBA00005881"/>
    </source>
</evidence>
<keyword evidence="9" id="KW-0677">Repeat</keyword>
<evidence type="ECO:0000256" key="3">
    <source>
        <dbReference type="ARBA" id="ARBA00005043"/>
    </source>
</evidence>
<dbReference type="GO" id="GO:0005737">
    <property type="term" value="C:cytoplasm"/>
    <property type="evidence" value="ECO:0007669"/>
    <property type="project" value="UniProtKB-SubCell"/>
</dbReference>
<dbReference type="InterPro" id="IPR036322">
    <property type="entry name" value="WD40_repeat_dom_sf"/>
</dbReference>
<dbReference type="GO" id="GO:0002098">
    <property type="term" value="P:tRNA wobble uridine modification"/>
    <property type="evidence" value="ECO:0007669"/>
    <property type="project" value="InterPro"/>
</dbReference>
<dbReference type="GO" id="GO:0005634">
    <property type="term" value="C:nucleus"/>
    <property type="evidence" value="ECO:0007669"/>
    <property type="project" value="UniProtKB-SubCell"/>
</dbReference>
<comment type="pathway">
    <text evidence="3">tRNA modification; 5-methoxycarbonylmethyl-2-thiouridine-tRNA biosynthesis.</text>
</comment>
<dbReference type="Proteomes" id="UP000467840">
    <property type="component" value="Chromosome 14"/>
</dbReference>
<dbReference type="AlphaFoldDB" id="A0A6A6MB48"/>
<evidence type="ECO:0000256" key="6">
    <source>
        <dbReference type="ARBA" id="ARBA00022490"/>
    </source>
</evidence>
<evidence type="ECO:0000256" key="5">
    <source>
        <dbReference type="ARBA" id="ARBA00020267"/>
    </source>
</evidence>
<dbReference type="GO" id="GO:0033588">
    <property type="term" value="C:elongator holoenzyme complex"/>
    <property type="evidence" value="ECO:0007669"/>
    <property type="project" value="InterPro"/>
</dbReference>
<keyword evidence="6" id="KW-0963">Cytoplasm</keyword>
<keyword evidence="7" id="KW-0853">WD repeat</keyword>
<gene>
    <name evidence="11" type="ORF">GH714_018676</name>
</gene>
<evidence type="ECO:0000256" key="2">
    <source>
        <dbReference type="ARBA" id="ARBA00004496"/>
    </source>
</evidence>
<dbReference type="InterPro" id="IPR015943">
    <property type="entry name" value="WD40/YVTN_repeat-like_dom_sf"/>
</dbReference>
<dbReference type="Gene3D" id="2.130.10.10">
    <property type="entry name" value="YVTN repeat-like/Quinoprotein amine dehydrogenase"/>
    <property type="match status" value="1"/>
</dbReference>
<evidence type="ECO:0000256" key="9">
    <source>
        <dbReference type="ARBA" id="ARBA00022737"/>
    </source>
</evidence>
<name>A0A6A6MB48_HEVBR</name>
<dbReference type="InterPro" id="IPR001680">
    <property type="entry name" value="WD40_rpt"/>
</dbReference>
<comment type="subcellular location">
    <subcellularLocation>
        <location evidence="2">Cytoplasm</location>
    </subcellularLocation>
    <subcellularLocation>
        <location evidence="1">Nucleus</location>
    </subcellularLocation>
</comment>
<evidence type="ECO:0000256" key="8">
    <source>
        <dbReference type="ARBA" id="ARBA00022694"/>
    </source>
</evidence>
<dbReference type="EMBL" id="JAAGAX010000006">
    <property type="protein sequence ID" value="KAF2310942.1"/>
    <property type="molecule type" value="Genomic_DNA"/>
</dbReference>
<protein>
    <recommendedName>
        <fullName evidence="5">Elongator complex protein 2</fullName>
    </recommendedName>
</protein>
<comment type="similarity">
    <text evidence="4">Belongs to the WD repeat ELP2 family.</text>
</comment>
<evidence type="ECO:0000313" key="11">
    <source>
        <dbReference type="EMBL" id="KAF2310942.1"/>
    </source>
</evidence>
<organism evidence="11 12">
    <name type="scientific">Hevea brasiliensis</name>
    <name type="common">Para rubber tree</name>
    <name type="synonym">Siphonia brasiliensis</name>
    <dbReference type="NCBI Taxonomy" id="3981"/>
    <lineage>
        <taxon>Eukaryota</taxon>
        <taxon>Viridiplantae</taxon>
        <taxon>Streptophyta</taxon>
        <taxon>Embryophyta</taxon>
        <taxon>Tracheophyta</taxon>
        <taxon>Spermatophyta</taxon>
        <taxon>Magnoliopsida</taxon>
        <taxon>eudicotyledons</taxon>
        <taxon>Gunneridae</taxon>
        <taxon>Pentapetalae</taxon>
        <taxon>rosids</taxon>
        <taxon>fabids</taxon>
        <taxon>Malpighiales</taxon>
        <taxon>Euphorbiaceae</taxon>
        <taxon>Crotonoideae</taxon>
        <taxon>Micrandreae</taxon>
        <taxon>Hevea</taxon>
    </lineage>
</organism>